<evidence type="ECO:0000313" key="3">
    <source>
        <dbReference type="EMBL" id="OHV97580.1"/>
    </source>
</evidence>
<organism evidence="3 4">
    <name type="scientific">Janthinobacterium lividum</name>
    <dbReference type="NCBI Taxonomy" id="29581"/>
    <lineage>
        <taxon>Bacteria</taxon>
        <taxon>Pseudomonadati</taxon>
        <taxon>Pseudomonadota</taxon>
        <taxon>Betaproteobacteria</taxon>
        <taxon>Burkholderiales</taxon>
        <taxon>Oxalobacteraceae</taxon>
        <taxon>Janthinobacterium</taxon>
    </lineage>
</organism>
<dbReference type="PROSITE" id="PS51257">
    <property type="entry name" value="PROKAR_LIPOPROTEIN"/>
    <property type="match status" value="1"/>
</dbReference>
<dbReference type="Gene3D" id="1.10.1330.10">
    <property type="entry name" value="Dockerin domain"/>
    <property type="match status" value="1"/>
</dbReference>
<dbReference type="SUPFAM" id="SSF52266">
    <property type="entry name" value="SGNH hydrolase"/>
    <property type="match status" value="1"/>
</dbReference>
<keyword evidence="1" id="KW-0732">Signal</keyword>
<dbReference type="AlphaFoldDB" id="A0A1S1UAX5"/>
<dbReference type="InterPro" id="IPR001087">
    <property type="entry name" value="GDSL"/>
</dbReference>
<dbReference type="Gene3D" id="3.40.50.1110">
    <property type="entry name" value="SGNH hydrolase"/>
    <property type="match status" value="1"/>
</dbReference>
<dbReference type="PANTHER" id="PTHR30383:SF5">
    <property type="entry name" value="SGNH HYDROLASE-TYPE ESTERASE DOMAIN-CONTAINING PROTEIN"/>
    <property type="match status" value="1"/>
</dbReference>
<dbReference type="GO" id="GO:0005509">
    <property type="term" value="F:calcium ion binding"/>
    <property type="evidence" value="ECO:0007669"/>
    <property type="project" value="InterPro"/>
</dbReference>
<evidence type="ECO:0000313" key="4">
    <source>
        <dbReference type="Proteomes" id="UP000179840"/>
    </source>
</evidence>
<comment type="caution">
    <text evidence="3">The sequence shown here is derived from an EMBL/GenBank/DDBJ whole genome shotgun (WGS) entry which is preliminary data.</text>
</comment>
<dbReference type="Proteomes" id="UP000179840">
    <property type="component" value="Unassembled WGS sequence"/>
</dbReference>
<reference evidence="3 4" key="1">
    <citation type="submission" date="2015-06" db="EMBL/GenBank/DDBJ databases">
        <title>Draft genome sequencing of a biphenyl-degrading bacterium, Janthinobacterium lividum MEG1.</title>
        <authorList>
            <person name="Shimodaira J."/>
            <person name="Hatta T."/>
        </authorList>
    </citation>
    <scope>NUCLEOTIDE SEQUENCE [LARGE SCALE GENOMIC DNA]</scope>
    <source>
        <strain evidence="3 4">MEG1</strain>
    </source>
</reference>
<dbReference type="InterPro" id="IPR002048">
    <property type="entry name" value="EF_hand_dom"/>
</dbReference>
<sequence>MFSWMRQILRTFILLWWLCAASLACADEPPPLIKVMPLGDSLTAGYPLQPERSYRLQLLTDLLAAGRKIDYVGAGHDPSDPPNYLAHQGIEGATVDRITSDAAWNTYNPAIILLMAGTNDFRQVNVSSGLGALGLVTLASALDTLIQKINKDYQDRGQKVEIFASSIPPMGYPREGSGPTVTHTLLNYLNSQGLSFAIVGGQSGAVDQAKFTSAVNAFIARRKLNPNPGSIFKAADADGDAVLTATEYEVALRLLGEFIVNKYINDYNNNVRTLTMQHNNTHFVDAGPQLTLADFTDGTHPATQQGYDKLAPAWLASLQAFFESNTHYWINGNGFWAEGNNWSETPDGPGGTVQPTGGTVYLLQHDDIDRTVIRDSEAAPAQLLDLRIDATGTGNMTLRVQADLEAMLTVVGMAGKGRLDQTDGTMITPTLLLGAEAGSSGTYVLDGLDTTLRSEVEDIAFNGSGSFTQENGSNDVLRRLTLGYNAGGFGSYTLNEGTLSSNEEWVGMDGTGMFIQNGGTHRIEAKGPTTSGFEGTLSIGGGHSGYTLARGALSALFIYNNGTFDYTGGTLQAQFVNNGVLRLRGIRQIKGDLFLPLNGQIQLPDAFASGTPTRLEVENGAELEGEIYVTLAPGVTLRPGDSTEILRAGGGISPVPGVLRLPVLPGKLILRGELVELNHALRITVGEVNCADVELVRLRLGQRGPRVNGDVNNDGVVDVRDLAILARKLPAGAACSF</sequence>
<dbReference type="InterPro" id="IPR018247">
    <property type="entry name" value="EF_Hand_1_Ca_BS"/>
</dbReference>
<dbReference type="Pfam" id="PF00657">
    <property type="entry name" value="Lipase_GDSL"/>
    <property type="match status" value="1"/>
</dbReference>
<dbReference type="PANTHER" id="PTHR30383">
    <property type="entry name" value="THIOESTERASE 1/PROTEASE 1/LYSOPHOSPHOLIPASE L1"/>
    <property type="match status" value="1"/>
</dbReference>
<dbReference type="GO" id="GO:0004622">
    <property type="term" value="F:phosphatidylcholine lysophospholipase activity"/>
    <property type="evidence" value="ECO:0007669"/>
    <property type="project" value="TreeGrafter"/>
</dbReference>
<dbReference type="GO" id="GO:0000272">
    <property type="term" value="P:polysaccharide catabolic process"/>
    <property type="evidence" value="ECO:0007669"/>
    <property type="project" value="InterPro"/>
</dbReference>
<protein>
    <recommendedName>
        <fullName evidence="2">EF-hand domain-containing protein</fullName>
    </recommendedName>
</protein>
<dbReference type="InterPro" id="IPR036514">
    <property type="entry name" value="SGNH_hydro_sf"/>
</dbReference>
<evidence type="ECO:0000259" key="2">
    <source>
        <dbReference type="PROSITE" id="PS50222"/>
    </source>
</evidence>
<dbReference type="EMBL" id="LFKP01000005">
    <property type="protein sequence ID" value="OHV97580.1"/>
    <property type="molecule type" value="Genomic_DNA"/>
</dbReference>
<dbReference type="InterPro" id="IPR036439">
    <property type="entry name" value="Dockerin_dom_sf"/>
</dbReference>
<gene>
    <name evidence="3" type="ORF">AKG95_10350</name>
</gene>
<feature type="chain" id="PRO_5010262167" description="EF-hand domain-containing protein" evidence="1">
    <location>
        <begin position="27"/>
        <end position="737"/>
    </location>
</feature>
<feature type="signal peptide" evidence="1">
    <location>
        <begin position="1"/>
        <end position="26"/>
    </location>
</feature>
<dbReference type="PROSITE" id="PS50222">
    <property type="entry name" value="EF_HAND_2"/>
    <property type="match status" value="1"/>
</dbReference>
<accession>A0A1S1UAX5</accession>
<dbReference type="PROSITE" id="PS00018">
    <property type="entry name" value="EF_HAND_1"/>
    <property type="match status" value="1"/>
</dbReference>
<feature type="domain" description="EF-hand" evidence="2">
    <location>
        <begin position="231"/>
        <end position="258"/>
    </location>
</feature>
<evidence type="ECO:0000256" key="1">
    <source>
        <dbReference type="SAM" id="SignalP"/>
    </source>
</evidence>
<name>A0A1S1UAX5_9BURK</name>
<proteinExistence type="predicted"/>
<dbReference type="InterPro" id="IPR051532">
    <property type="entry name" value="Ester_Hydrolysis_Enzymes"/>
</dbReference>